<dbReference type="AlphaFoldDB" id="A0AAN7CRX9"/>
<dbReference type="Proteomes" id="UP001303647">
    <property type="component" value="Unassembled WGS sequence"/>
</dbReference>
<sequence>MTRTVVYSTALVALVAATAMTITSIASPKWVSVTIPSPSGGTVTDTIGLHRRCAGSKCVPFPEESRCADERSFCSMWRTTGFLMNFAVVAELATLAGFLVVLLGGRIRRREGSGWKALGGLLAAVTAAQFVGMAVVAYLFDHDDLFLVPGYRLDSSWYLCTVSAAVAFLTGLGLAISARLLPPEDGYQLLAGGSNGV</sequence>
<evidence type="ECO:0000256" key="1">
    <source>
        <dbReference type="SAM" id="Phobius"/>
    </source>
</evidence>
<protein>
    <submittedName>
        <fullName evidence="2">Uncharacterized protein</fullName>
    </submittedName>
</protein>
<accession>A0AAN7CRX9</accession>
<keyword evidence="1" id="KW-1133">Transmembrane helix</keyword>
<dbReference type="Gene3D" id="1.20.140.150">
    <property type="match status" value="1"/>
</dbReference>
<keyword evidence="1" id="KW-0472">Membrane</keyword>
<comment type="caution">
    <text evidence="2">The sequence shown here is derived from an EMBL/GenBank/DDBJ whole genome shotgun (WGS) entry which is preliminary data.</text>
</comment>
<evidence type="ECO:0000313" key="3">
    <source>
        <dbReference type="Proteomes" id="UP001303647"/>
    </source>
</evidence>
<keyword evidence="1" id="KW-0812">Transmembrane</keyword>
<feature type="transmembrane region" description="Helical" evidence="1">
    <location>
        <begin position="117"/>
        <end position="140"/>
    </location>
</feature>
<feature type="transmembrane region" description="Helical" evidence="1">
    <location>
        <begin position="155"/>
        <end position="176"/>
    </location>
</feature>
<reference evidence="2" key="2">
    <citation type="submission" date="2023-05" db="EMBL/GenBank/DDBJ databases">
        <authorList>
            <consortium name="Lawrence Berkeley National Laboratory"/>
            <person name="Steindorff A."/>
            <person name="Hensen N."/>
            <person name="Bonometti L."/>
            <person name="Westerberg I."/>
            <person name="Brannstrom I.O."/>
            <person name="Guillou S."/>
            <person name="Cros-Aarteil S."/>
            <person name="Calhoun S."/>
            <person name="Haridas S."/>
            <person name="Kuo A."/>
            <person name="Mondo S."/>
            <person name="Pangilinan J."/>
            <person name="Riley R."/>
            <person name="Labutti K."/>
            <person name="Andreopoulos B."/>
            <person name="Lipzen A."/>
            <person name="Chen C."/>
            <person name="Yanf M."/>
            <person name="Daum C."/>
            <person name="Ng V."/>
            <person name="Clum A."/>
            <person name="Ohm R."/>
            <person name="Martin F."/>
            <person name="Silar P."/>
            <person name="Natvig D."/>
            <person name="Lalanne C."/>
            <person name="Gautier V."/>
            <person name="Ament-Velasquez S.L."/>
            <person name="Kruys A."/>
            <person name="Hutchinson M.I."/>
            <person name="Powell A.J."/>
            <person name="Barry K."/>
            <person name="Miller A.N."/>
            <person name="Grigoriev I.V."/>
            <person name="Debuchy R."/>
            <person name="Gladieux P."/>
            <person name="Thoren M.H."/>
            <person name="Johannesson H."/>
        </authorList>
    </citation>
    <scope>NUCLEOTIDE SEQUENCE</scope>
    <source>
        <strain evidence="2">CBS 359.72</strain>
    </source>
</reference>
<feature type="transmembrane region" description="Helical" evidence="1">
    <location>
        <begin position="82"/>
        <end position="105"/>
    </location>
</feature>
<organism evidence="2 3">
    <name type="scientific">Corynascus novoguineensis</name>
    <dbReference type="NCBI Taxonomy" id="1126955"/>
    <lineage>
        <taxon>Eukaryota</taxon>
        <taxon>Fungi</taxon>
        <taxon>Dikarya</taxon>
        <taxon>Ascomycota</taxon>
        <taxon>Pezizomycotina</taxon>
        <taxon>Sordariomycetes</taxon>
        <taxon>Sordariomycetidae</taxon>
        <taxon>Sordariales</taxon>
        <taxon>Chaetomiaceae</taxon>
        <taxon>Corynascus</taxon>
    </lineage>
</organism>
<proteinExistence type="predicted"/>
<reference evidence="2" key="1">
    <citation type="journal article" date="2023" name="Mol. Phylogenet. Evol.">
        <title>Genome-scale phylogeny and comparative genomics of the fungal order Sordariales.</title>
        <authorList>
            <person name="Hensen N."/>
            <person name="Bonometti L."/>
            <person name="Westerberg I."/>
            <person name="Brannstrom I.O."/>
            <person name="Guillou S."/>
            <person name="Cros-Aarteil S."/>
            <person name="Calhoun S."/>
            <person name="Haridas S."/>
            <person name="Kuo A."/>
            <person name="Mondo S."/>
            <person name="Pangilinan J."/>
            <person name="Riley R."/>
            <person name="LaButti K."/>
            <person name="Andreopoulos B."/>
            <person name="Lipzen A."/>
            <person name="Chen C."/>
            <person name="Yan M."/>
            <person name="Daum C."/>
            <person name="Ng V."/>
            <person name="Clum A."/>
            <person name="Steindorff A."/>
            <person name="Ohm R.A."/>
            <person name="Martin F."/>
            <person name="Silar P."/>
            <person name="Natvig D.O."/>
            <person name="Lalanne C."/>
            <person name="Gautier V."/>
            <person name="Ament-Velasquez S.L."/>
            <person name="Kruys A."/>
            <person name="Hutchinson M.I."/>
            <person name="Powell A.J."/>
            <person name="Barry K."/>
            <person name="Miller A.N."/>
            <person name="Grigoriev I.V."/>
            <person name="Debuchy R."/>
            <person name="Gladieux P."/>
            <person name="Hiltunen Thoren M."/>
            <person name="Johannesson H."/>
        </authorList>
    </citation>
    <scope>NUCLEOTIDE SEQUENCE</scope>
    <source>
        <strain evidence="2">CBS 359.72</strain>
    </source>
</reference>
<gene>
    <name evidence="2" type="ORF">C7999DRAFT_42259</name>
</gene>
<dbReference type="EMBL" id="MU857678">
    <property type="protein sequence ID" value="KAK4246267.1"/>
    <property type="molecule type" value="Genomic_DNA"/>
</dbReference>
<name>A0AAN7CRX9_9PEZI</name>
<keyword evidence="3" id="KW-1185">Reference proteome</keyword>
<evidence type="ECO:0000313" key="2">
    <source>
        <dbReference type="EMBL" id="KAK4246267.1"/>
    </source>
</evidence>